<feature type="domain" description="Beta-ketoacyl-[acyl-carrier-protein] synthase III N-terminal" evidence="1">
    <location>
        <begin position="63"/>
        <end position="122"/>
    </location>
</feature>
<feature type="non-terminal residue" evidence="2">
    <location>
        <position position="139"/>
    </location>
</feature>
<gene>
    <name evidence="2" type="ORF">S06H3_49572</name>
</gene>
<proteinExistence type="predicted"/>
<dbReference type="InterPro" id="IPR013751">
    <property type="entry name" value="ACP_syn_III_N"/>
</dbReference>
<evidence type="ECO:0000259" key="1">
    <source>
        <dbReference type="Pfam" id="PF08545"/>
    </source>
</evidence>
<dbReference type="AlphaFoldDB" id="X1PZ24"/>
<dbReference type="SUPFAM" id="SSF53901">
    <property type="entry name" value="Thiolase-like"/>
    <property type="match status" value="1"/>
</dbReference>
<reference evidence="2" key="1">
    <citation type="journal article" date="2014" name="Front. Microbiol.">
        <title>High frequency of phylogenetically diverse reductive dehalogenase-homologous genes in deep subseafloor sedimentary metagenomes.</title>
        <authorList>
            <person name="Kawai M."/>
            <person name="Futagami T."/>
            <person name="Toyoda A."/>
            <person name="Takaki Y."/>
            <person name="Nishi S."/>
            <person name="Hori S."/>
            <person name="Arai W."/>
            <person name="Tsubouchi T."/>
            <person name="Morono Y."/>
            <person name="Uchiyama I."/>
            <person name="Ito T."/>
            <person name="Fujiyama A."/>
            <person name="Inagaki F."/>
            <person name="Takami H."/>
        </authorList>
    </citation>
    <scope>NUCLEOTIDE SEQUENCE</scope>
    <source>
        <strain evidence="2">Expedition CK06-06</strain>
    </source>
</reference>
<dbReference type="GO" id="GO:0004315">
    <property type="term" value="F:3-oxoacyl-[acyl-carrier-protein] synthase activity"/>
    <property type="evidence" value="ECO:0007669"/>
    <property type="project" value="InterPro"/>
</dbReference>
<dbReference type="Pfam" id="PF08545">
    <property type="entry name" value="ACP_syn_III"/>
    <property type="match status" value="1"/>
</dbReference>
<organism evidence="2">
    <name type="scientific">marine sediment metagenome</name>
    <dbReference type="NCBI Taxonomy" id="412755"/>
    <lineage>
        <taxon>unclassified sequences</taxon>
        <taxon>metagenomes</taxon>
        <taxon>ecological metagenomes</taxon>
    </lineage>
</organism>
<dbReference type="GO" id="GO:0006633">
    <property type="term" value="P:fatty acid biosynthetic process"/>
    <property type="evidence" value="ECO:0007669"/>
    <property type="project" value="InterPro"/>
</dbReference>
<dbReference type="InterPro" id="IPR016039">
    <property type="entry name" value="Thiolase-like"/>
</dbReference>
<dbReference type="EMBL" id="BARV01031307">
    <property type="protein sequence ID" value="GAI36214.1"/>
    <property type="molecule type" value="Genomic_DNA"/>
</dbReference>
<comment type="caution">
    <text evidence="2">The sequence shown here is derived from an EMBL/GenBank/DDBJ whole genome shotgun (WGS) entry which is preliminary data.</text>
</comment>
<accession>X1PZ24</accession>
<sequence>MANYDEDSITMAVEAAIDCLNGTDRDIADGLYFASTTPPYSEKMSASIVAAATDLRDDLFTLDIGNSLRCGTSAIKAAHDAIKSGSAKNILVTAADCRLAPPASEFEPVFGDGAAAFLIGGEDVAVAIEEAIPSPAISS</sequence>
<name>X1PZ24_9ZZZZ</name>
<protein>
    <recommendedName>
        <fullName evidence="1">Beta-ketoacyl-[acyl-carrier-protein] synthase III N-terminal domain-containing protein</fullName>
    </recommendedName>
</protein>
<evidence type="ECO:0000313" key="2">
    <source>
        <dbReference type="EMBL" id="GAI36214.1"/>
    </source>
</evidence>
<dbReference type="Gene3D" id="3.40.47.10">
    <property type="match status" value="1"/>
</dbReference>